<name>A0A194XUG4_MOLSC</name>
<feature type="region of interest" description="Disordered" evidence="1">
    <location>
        <begin position="155"/>
        <end position="199"/>
    </location>
</feature>
<dbReference type="OrthoDB" id="3562229at2759"/>
<reference evidence="2 3" key="1">
    <citation type="submission" date="2015-10" db="EMBL/GenBank/DDBJ databases">
        <title>Full genome of DAOMC 229536 Phialocephala scopiformis, a fungal endophyte of spruce producing the potent anti-insectan compound rugulosin.</title>
        <authorList>
            <consortium name="DOE Joint Genome Institute"/>
            <person name="Walker A.K."/>
            <person name="Frasz S.L."/>
            <person name="Seifert K.A."/>
            <person name="Miller J.D."/>
            <person name="Mondo S.J."/>
            <person name="Labutti K."/>
            <person name="Lipzen A."/>
            <person name="Dockter R."/>
            <person name="Kennedy M."/>
            <person name="Grigoriev I.V."/>
            <person name="Spatafora J.W."/>
        </authorList>
    </citation>
    <scope>NUCLEOTIDE SEQUENCE [LARGE SCALE GENOMIC DNA]</scope>
    <source>
        <strain evidence="2 3">CBS 120377</strain>
    </source>
</reference>
<gene>
    <name evidence="2" type="ORF">LY89DRAFT_4584</name>
</gene>
<dbReference type="KEGG" id="psco:LY89DRAFT_4584"/>
<protein>
    <submittedName>
        <fullName evidence="2">Uncharacterized protein</fullName>
    </submittedName>
</protein>
<dbReference type="EMBL" id="KQ947404">
    <property type="protein sequence ID" value="KUJ23853.1"/>
    <property type="molecule type" value="Genomic_DNA"/>
</dbReference>
<evidence type="ECO:0000256" key="1">
    <source>
        <dbReference type="SAM" id="MobiDB-lite"/>
    </source>
</evidence>
<accession>A0A194XUG4</accession>
<organism evidence="2 3">
    <name type="scientific">Mollisia scopiformis</name>
    <name type="common">Conifer needle endophyte fungus</name>
    <name type="synonym">Phialocephala scopiformis</name>
    <dbReference type="NCBI Taxonomy" id="149040"/>
    <lineage>
        <taxon>Eukaryota</taxon>
        <taxon>Fungi</taxon>
        <taxon>Dikarya</taxon>
        <taxon>Ascomycota</taxon>
        <taxon>Pezizomycotina</taxon>
        <taxon>Leotiomycetes</taxon>
        <taxon>Helotiales</taxon>
        <taxon>Mollisiaceae</taxon>
        <taxon>Mollisia</taxon>
    </lineage>
</organism>
<dbReference type="Proteomes" id="UP000070700">
    <property type="component" value="Unassembled WGS sequence"/>
</dbReference>
<evidence type="ECO:0000313" key="3">
    <source>
        <dbReference type="Proteomes" id="UP000070700"/>
    </source>
</evidence>
<dbReference type="RefSeq" id="XP_018078208.1">
    <property type="nucleotide sequence ID" value="XM_018207665.1"/>
</dbReference>
<dbReference type="InParanoid" id="A0A194XUG4"/>
<dbReference type="GeneID" id="28817391"/>
<feature type="compositionally biased region" description="Basic and acidic residues" evidence="1">
    <location>
        <begin position="175"/>
        <end position="184"/>
    </location>
</feature>
<evidence type="ECO:0000313" key="2">
    <source>
        <dbReference type="EMBL" id="KUJ23853.1"/>
    </source>
</evidence>
<proteinExistence type="predicted"/>
<keyword evidence="3" id="KW-1185">Reference proteome</keyword>
<feature type="region of interest" description="Disordered" evidence="1">
    <location>
        <begin position="1"/>
        <end position="31"/>
    </location>
</feature>
<feature type="region of interest" description="Disordered" evidence="1">
    <location>
        <begin position="93"/>
        <end position="128"/>
    </location>
</feature>
<dbReference type="AlphaFoldDB" id="A0A194XUG4"/>
<sequence>MEMTPKGYVRPKKGNKRNDSARRPFPLPQDQQAFLEALDFRAFPPRMPTDPSSHLHRPPPRFNEWSPFPNAPYGIMPEEEVLRDRFAHMGFGPGAGAGPAYPPPPPMMDHYPGPEPSHSSKESGFTVSSNDFTDRRVAAKYVSHLIKNGKESWVFKVPDEDDRNGGGSGEPISRPGDHGMKEQKFGAMGFTSKKDEKKR</sequence>